<organism evidence="5">
    <name type="scientific">Phaeodactylum tricornutum</name>
    <name type="common">Diatom</name>
    <dbReference type="NCBI Taxonomy" id="2850"/>
    <lineage>
        <taxon>Eukaryota</taxon>
        <taxon>Sar</taxon>
        <taxon>Stramenopiles</taxon>
        <taxon>Ochrophyta</taxon>
        <taxon>Bacillariophyta</taxon>
        <taxon>Bacillariophyceae</taxon>
        <taxon>Bacillariophycidae</taxon>
        <taxon>Naviculales</taxon>
        <taxon>Phaeodactylaceae</taxon>
        <taxon>Phaeodactylum</taxon>
    </lineage>
</organism>
<name>A0A8J9XBZ0_PHATR</name>
<dbReference type="SUPFAM" id="SSF50249">
    <property type="entry name" value="Nucleic acid-binding proteins"/>
    <property type="match status" value="1"/>
</dbReference>
<feature type="non-terminal residue" evidence="5">
    <location>
        <position position="102"/>
    </location>
</feature>
<keyword evidence="1 3" id="KW-0820">tRNA-binding</keyword>
<gene>
    <name evidence="5" type="ORF">PTTT1_LOCUS47623</name>
</gene>
<evidence type="ECO:0000256" key="1">
    <source>
        <dbReference type="ARBA" id="ARBA00022555"/>
    </source>
</evidence>
<dbReference type="AlphaFoldDB" id="A0A8J9XBZ0"/>
<accession>A0A8J9XBZ0</accession>
<dbReference type="InterPro" id="IPR002547">
    <property type="entry name" value="tRNA-bd_dom"/>
</dbReference>
<evidence type="ECO:0000256" key="2">
    <source>
        <dbReference type="ARBA" id="ARBA00022884"/>
    </source>
</evidence>
<dbReference type="CDD" id="cd02799">
    <property type="entry name" value="tRNA_bind_EMAP-II_like"/>
    <property type="match status" value="1"/>
</dbReference>
<evidence type="ECO:0000256" key="3">
    <source>
        <dbReference type="PROSITE-ProRule" id="PRU00209"/>
    </source>
</evidence>
<dbReference type="GO" id="GO:0000049">
    <property type="term" value="F:tRNA binding"/>
    <property type="evidence" value="ECO:0007669"/>
    <property type="project" value="UniProtKB-UniRule"/>
</dbReference>
<dbReference type="InterPro" id="IPR051270">
    <property type="entry name" value="Tyrosine-tRNA_ligase_regulator"/>
</dbReference>
<dbReference type="PANTHER" id="PTHR11586">
    <property type="entry name" value="TRNA-AMINOACYLATION COFACTOR ARC1 FAMILY MEMBER"/>
    <property type="match status" value="1"/>
</dbReference>
<proteinExistence type="predicted"/>
<keyword evidence="2 3" id="KW-0694">RNA-binding</keyword>
<reference evidence="5" key="1">
    <citation type="submission" date="2022-02" db="EMBL/GenBank/DDBJ databases">
        <authorList>
            <person name="Giguere J D."/>
        </authorList>
    </citation>
    <scope>NUCLEOTIDE SEQUENCE</scope>
    <source>
        <strain evidence="5">CCAP 1055/1</strain>
    </source>
</reference>
<dbReference type="PROSITE" id="PS50886">
    <property type="entry name" value="TRBD"/>
    <property type="match status" value="1"/>
</dbReference>
<evidence type="ECO:0000259" key="4">
    <source>
        <dbReference type="PROSITE" id="PS50886"/>
    </source>
</evidence>
<protein>
    <recommendedName>
        <fullName evidence="4">tRNA-binding domain-containing protein</fullName>
    </recommendedName>
</protein>
<dbReference type="Gene3D" id="2.40.50.140">
    <property type="entry name" value="Nucleic acid-binding proteins"/>
    <property type="match status" value="1"/>
</dbReference>
<dbReference type="Pfam" id="PF01588">
    <property type="entry name" value="tRNA_bind"/>
    <property type="match status" value="1"/>
</dbReference>
<sequence length="102" mass="11459">DISAMDIRVGKIIRVWHHEEADKLFCEEIDLGTEKRQVASGLRPFYKKEDLQDRLVLVLCNLKARNLVGFPSHGMVLCASNSDHSAVEFVVPPTGSRIGERV</sequence>
<evidence type="ECO:0000313" key="5">
    <source>
        <dbReference type="EMBL" id="CAG9291486.1"/>
    </source>
</evidence>
<feature type="domain" description="TRNA-binding" evidence="4">
    <location>
        <begin position="1"/>
        <end position="102"/>
    </location>
</feature>
<feature type="non-terminal residue" evidence="5">
    <location>
        <position position="1"/>
    </location>
</feature>
<dbReference type="Proteomes" id="UP000836788">
    <property type="component" value="Chromosome 6"/>
</dbReference>
<dbReference type="EMBL" id="OU594947">
    <property type="protein sequence ID" value="CAG9291486.1"/>
    <property type="molecule type" value="Genomic_DNA"/>
</dbReference>
<dbReference type="InterPro" id="IPR012340">
    <property type="entry name" value="NA-bd_OB-fold"/>
</dbReference>
<dbReference type="PANTHER" id="PTHR11586:SF33">
    <property type="entry name" value="AMINOACYL TRNA SYNTHASE COMPLEX-INTERACTING MULTIFUNCTIONAL PROTEIN 1"/>
    <property type="match status" value="1"/>
</dbReference>